<name>A0A941I454_9BURK</name>
<dbReference type="EC" id="3.1.1.31" evidence="2"/>
<dbReference type="InterPro" id="IPR006148">
    <property type="entry name" value="Glc/Gal-6P_isomerase"/>
</dbReference>
<dbReference type="InterPro" id="IPR039104">
    <property type="entry name" value="6PGL"/>
</dbReference>
<evidence type="ECO:0000313" key="3">
    <source>
        <dbReference type="Proteomes" id="UP000680067"/>
    </source>
</evidence>
<dbReference type="EMBL" id="JAGSPN010000002">
    <property type="protein sequence ID" value="MBR7781287.1"/>
    <property type="molecule type" value="Genomic_DNA"/>
</dbReference>
<dbReference type="Proteomes" id="UP000680067">
    <property type="component" value="Unassembled WGS sequence"/>
</dbReference>
<comment type="caution">
    <text evidence="2">The sequence shown here is derived from an EMBL/GenBank/DDBJ whole genome shotgun (WGS) entry which is preliminary data.</text>
</comment>
<dbReference type="PANTHER" id="PTHR11054">
    <property type="entry name" value="6-PHOSPHOGLUCONOLACTONASE"/>
    <property type="match status" value="1"/>
</dbReference>
<dbReference type="GO" id="GO:0017057">
    <property type="term" value="F:6-phosphogluconolactonase activity"/>
    <property type="evidence" value="ECO:0007669"/>
    <property type="project" value="UniProtKB-EC"/>
</dbReference>
<dbReference type="RefSeq" id="WP_212686657.1">
    <property type="nucleotide sequence ID" value="NZ_JAGSPN010000002.1"/>
</dbReference>
<accession>A0A941I454</accession>
<keyword evidence="3" id="KW-1185">Reference proteome</keyword>
<proteinExistence type="predicted"/>
<sequence length="231" mass="25052">MLKANPAVQPDLQWHTFDNFDALSTALSEQWLSLIQQACSGSSFALAGGSTPSPVYRKLDALLAQNKTPALCKLVATDERWVTDADAQSNEGLFRRCFEQSMDKGQTTLVSLKDAASTPEIATSAIHQRLQQQLPQAFDAVLIGMGADGHVASLFPGAPVQHDDLDCLAALHPQTRQCRMSLSLPRLVNTRRLWLVISGAEKRQVLENAADLPVAGLVRAAGCTVDVFWCP</sequence>
<dbReference type="PANTHER" id="PTHR11054:SF0">
    <property type="entry name" value="6-PHOSPHOGLUCONOLACTONASE"/>
    <property type="match status" value="1"/>
</dbReference>
<evidence type="ECO:0000313" key="2">
    <source>
        <dbReference type="EMBL" id="MBR7781287.1"/>
    </source>
</evidence>
<dbReference type="Pfam" id="PF01182">
    <property type="entry name" value="Glucosamine_iso"/>
    <property type="match status" value="1"/>
</dbReference>
<dbReference type="SUPFAM" id="SSF100950">
    <property type="entry name" value="NagB/RpiA/CoA transferase-like"/>
    <property type="match status" value="1"/>
</dbReference>
<dbReference type="AlphaFoldDB" id="A0A941I454"/>
<keyword evidence="2" id="KW-0378">Hydrolase</keyword>
<organism evidence="2 3">
    <name type="scientific">Undibacterium luofuense</name>
    <dbReference type="NCBI Taxonomy" id="2828733"/>
    <lineage>
        <taxon>Bacteria</taxon>
        <taxon>Pseudomonadati</taxon>
        <taxon>Pseudomonadota</taxon>
        <taxon>Betaproteobacteria</taxon>
        <taxon>Burkholderiales</taxon>
        <taxon>Oxalobacteraceae</taxon>
        <taxon>Undibacterium</taxon>
    </lineage>
</organism>
<feature type="domain" description="Glucosamine/galactosamine-6-phosphate isomerase" evidence="1">
    <location>
        <begin position="21"/>
        <end position="217"/>
    </location>
</feature>
<gene>
    <name evidence="2" type="ORF">KDM89_03950</name>
</gene>
<reference evidence="2" key="1">
    <citation type="submission" date="2021-04" db="EMBL/GenBank/DDBJ databases">
        <title>novel species isolated from subtropical streams in China.</title>
        <authorList>
            <person name="Lu H."/>
        </authorList>
    </citation>
    <scope>NUCLEOTIDE SEQUENCE</scope>
    <source>
        <strain evidence="2">LFS511W</strain>
    </source>
</reference>
<protein>
    <submittedName>
        <fullName evidence="2">6-phosphogluconolactonase</fullName>
        <ecNumber evidence="2">3.1.1.31</ecNumber>
    </submittedName>
</protein>
<evidence type="ECO:0000259" key="1">
    <source>
        <dbReference type="Pfam" id="PF01182"/>
    </source>
</evidence>
<dbReference type="Gene3D" id="3.40.50.1360">
    <property type="match status" value="1"/>
</dbReference>
<dbReference type="GO" id="GO:0005975">
    <property type="term" value="P:carbohydrate metabolic process"/>
    <property type="evidence" value="ECO:0007669"/>
    <property type="project" value="InterPro"/>
</dbReference>
<dbReference type="InterPro" id="IPR037171">
    <property type="entry name" value="NagB/RpiA_transferase-like"/>
</dbReference>